<dbReference type="Proteomes" id="UP000027135">
    <property type="component" value="Unassembled WGS sequence"/>
</dbReference>
<dbReference type="CDD" id="cd15747">
    <property type="entry name" value="FYVE_Slp3_4_5"/>
    <property type="match status" value="1"/>
</dbReference>
<sequence>MNRGAFCRACRLRVCKACREYSVRSTDWVCSVCHKHMEIQAATGEWMNEYVRRPSRRRDNRVYVPAADLIKRSIRRSWTISNPSPRWSALRGSAELRVYSSLPRHQDCSYPILNYPHYSSVPPPDSDTSENLPPLTNSLISPPPSSQQQSLQSEKSISEENDKPIIPPLQAHVPEQELPLSFRDRVNSSPLPMMTRQRRFSPNRDCVIQGTTNQEQYFSDGRFHPGERGRGFLNRNTKSESDHEYGVPITSTPLTDHMIHDGYSSSPTCRRKELLKHPKFGDVGYCSSKVVVHSRQYGDVRQSFSDDSSPTLTRNNTYVQLDEKRKSVTEHDSTKTSVVIEDQKRKSVIGHDDRKGSVTDEEPKLEQRGASVCLESMKLSSNNQSYVINSASDISRGDLAPVKPQRRHPLIRNSERTPMFSHNSRTISSLGRTDMYHSGSIAVEYSGNSDSGGEVMATPPMPSRRFGSVSSAGKRSDDRPLEESPGPGGSSPASIRASSGDDITDAEPLFRKVTIKKRRQETRRLLDGNGASVSMG</sequence>
<dbReference type="Pfam" id="PF02318">
    <property type="entry name" value="FYVE_2"/>
    <property type="match status" value="1"/>
</dbReference>
<gene>
    <name evidence="3" type="ORF">L798_09338</name>
</gene>
<evidence type="ECO:0000256" key="1">
    <source>
        <dbReference type="SAM" id="MobiDB-lite"/>
    </source>
</evidence>
<dbReference type="SUPFAM" id="SSF57903">
    <property type="entry name" value="FYVE/PHD zinc finger"/>
    <property type="match status" value="1"/>
</dbReference>
<reference evidence="3 4" key="1">
    <citation type="journal article" date="2014" name="Nat. Commun.">
        <title>Molecular traces of alternative social organization in a termite genome.</title>
        <authorList>
            <person name="Terrapon N."/>
            <person name="Li C."/>
            <person name="Robertson H.M."/>
            <person name="Ji L."/>
            <person name="Meng X."/>
            <person name="Booth W."/>
            <person name="Chen Z."/>
            <person name="Childers C.P."/>
            <person name="Glastad K.M."/>
            <person name="Gokhale K."/>
            <person name="Gowin J."/>
            <person name="Gronenberg W."/>
            <person name="Hermansen R.A."/>
            <person name="Hu H."/>
            <person name="Hunt B.G."/>
            <person name="Huylmans A.K."/>
            <person name="Khalil S.M."/>
            <person name="Mitchell R.D."/>
            <person name="Munoz-Torres M.C."/>
            <person name="Mustard J.A."/>
            <person name="Pan H."/>
            <person name="Reese J.T."/>
            <person name="Scharf M.E."/>
            <person name="Sun F."/>
            <person name="Vogel H."/>
            <person name="Xiao J."/>
            <person name="Yang W."/>
            <person name="Yang Z."/>
            <person name="Yang Z."/>
            <person name="Zhou J."/>
            <person name="Zhu J."/>
            <person name="Brent C.S."/>
            <person name="Elsik C.G."/>
            <person name="Goodisman M.A."/>
            <person name="Liberles D.A."/>
            <person name="Roe R.M."/>
            <person name="Vargo E.L."/>
            <person name="Vilcinskas A."/>
            <person name="Wang J."/>
            <person name="Bornberg-Bauer E."/>
            <person name="Korb J."/>
            <person name="Zhang G."/>
            <person name="Liebig J."/>
        </authorList>
    </citation>
    <scope>NUCLEOTIDE SEQUENCE [LARGE SCALE GENOMIC DNA]</scope>
    <source>
        <tissue evidence="3">Whole organism</tissue>
    </source>
</reference>
<dbReference type="InParanoid" id="A0A067R0X6"/>
<feature type="compositionally biased region" description="Low complexity" evidence="1">
    <location>
        <begin position="490"/>
        <end position="500"/>
    </location>
</feature>
<dbReference type="STRING" id="136037.A0A067R0X6"/>
<organism evidence="3 4">
    <name type="scientific">Zootermopsis nevadensis</name>
    <name type="common">Dampwood termite</name>
    <dbReference type="NCBI Taxonomy" id="136037"/>
    <lineage>
        <taxon>Eukaryota</taxon>
        <taxon>Metazoa</taxon>
        <taxon>Ecdysozoa</taxon>
        <taxon>Arthropoda</taxon>
        <taxon>Hexapoda</taxon>
        <taxon>Insecta</taxon>
        <taxon>Pterygota</taxon>
        <taxon>Neoptera</taxon>
        <taxon>Polyneoptera</taxon>
        <taxon>Dictyoptera</taxon>
        <taxon>Blattodea</taxon>
        <taxon>Blattoidea</taxon>
        <taxon>Termitoidae</taxon>
        <taxon>Termopsidae</taxon>
        <taxon>Zootermopsis</taxon>
    </lineage>
</organism>
<feature type="region of interest" description="Disordered" evidence="1">
    <location>
        <begin position="445"/>
        <end position="515"/>
    </location>
</feature>
<accession>A0A067R0X6</accession>
<dbReference type="InterPro" id="IPR011011">
    <property type="entry name" value="Znf_FYVE_PHD"/>
</dbReference>
<feature type="compositionally biased region" description="Low complexity" evidence="1">
    <location>
        <begin position="146"/>
        <end position="155"/>
    </location>
</feature>
<proteinExistence type="predicted"/>
<feature type="domain" description="FYVE-type zinc finger" evidence="2">
    <location>
        <begin position="3"/>
        <end position="49"/>
    </location>
</feature>
<evidence type="ECO:0000259" key="2">
    <source>
        <dbReference type="Pfam" id="PF02318"/>
    </source>
</evidence>
<protein>
    <submittedName>
        <fullName evidence="3">Synaptotagmin-like protein 5</fullName>
    </submittedName>
</protein>
<dbReference type="EMBL" id="KK852794">
    <property type="protein sequence ID" value="KDR16431.1"/>
    <property type="molecule type" value="Genomic_DNA"/>
</dbReference>
<dbReference type="InterPro" id="IPR041282">
    <property type="entry name" value="FYVE_2"/>
</dbReference>
<evidence type="ECO:0000313" key="4">
    <source>
        <dbReference type="Proteomes" id="UP000027135"/>
    </source>
</evidence>
<dbReference type="InterPro" id="IPR013083">
    <property type="entry name" value="Znf_RING/FYVE/PHD"/>
</dbReference>
<feature type="region of interest" description="Disordered" evidence="1">
    <location>
        <begin position="119"/>
        <end position="177"/>
    </location>
</feature>
<dbReference type="AlphaFoldDB" id="A0A067R0X6"/>
<name>A0A067R0X6_ZOONE</name>
<keyword evidence="4" id="KW-1185">Reference proteome</keyword>
<dbReference type="eggNOG" id="KOG1028">
    <property type="taxonomic scope" value="Eukaryota"/>
</dbReference>
<evidence type="ECO:0000313" key="3">
    <source>
        <dbReference type="EMBL" id="KDR16431.1"/>
    </source>
</evidence>
<dbReference type="Gene3D" id="3.30.40.10">
    <property type="entry name" value="Zinc/RING finger domain, C3HC4 (zinc finger)"/>
    <property type="match status" value="1"/>
</dbReference>